<evidence type="ECO:0000313" key="3">
    <source>
        <dbReference type="Proteomes" id="UP000886879"/>
    </source>
</evidence>
<evidence type="ECO:0000256" key="1">
    <source>
        <dbReference type="SAM" id="SignalP"/>
    </source>
</evidence>
<feature type="chain" id="PRO_5038648303" description="Lipoprotein" evidence="1">
    <location>
        <begin position="23"/>
        <end position="186"/>
    </location>
</feature>
<dbReference type="Proteomes" id="UP000886879">
    <property type="component" value="Unassembled WGS sequence"/>
</dbReference>
<feature type="signal peptide" evidence="1">
    <location>
        <begin position="1"/>
        <end position="22"/>
    </location>
</feature>
<dbReference type="EMBL" id="DVFO01000069">
    <property type="protein sequence ID" value="HIQ61297.1"/>
    <property type="molecule type" value="Genomic_DNA"/>
</dbReference>
<keyword evidence="1" id="KW-0732">Signal</keyword>
<gene>
    <name evidence="2" type="ORF">IAD31_06845</name>
</gene>
<evidence type="ECO:0008006" key="4">
    <source>
        <dbReference type="Google" id="ProtNLM"/>
    </source>
</evidence>
<protein>
    <recommendedName>
        <fullName evidence="4">Lipoprotein</fullName>
    </recommendedName>
</protein>
<comment type="caution">
    <text evidence="2">The sequence shown here is derived from an EMBL/GenBank/DDBJ whole genome shotgun (WGS) entry which is preliminary data.</text>
</comment>
<dbReference type="PROSITE" id="PS51257">
    <property type="entry name" value="PROKAR_LIPOPROTEIN"/>
    <property type="match status" value="1"/>
</dbReference>
<sequence>MKRMWMLALSLALVLCGCAPTAREPDQLALVRVLGVAGSGPVELTAVCGLDEGEDTPVGGTCEGADFAAALEQAPWCAKQELTLTSVSYLVVGADVDLHEVLVQVLGDEELGSTATVWVTLDPVGEVLEGCSDPEGDLTLLTNQGIKAPTVAAALATLTTQGQVELPCVGQSGGRLAQTGWCKWEE</sequence>
<name>A0A9D1CH80_9FIRM</name>
<proteinExistence type="predicted"/>
<dbReference type="AlphaFoldDB" id="A0A9D1CH80"/>
<organism evidence="2 3">
    <name type="scientific">Candidatus Enterenecus faecium</name>
    <dbReference type="NCBI Taxonomy" id="2840780"/>
    <lineage>
        <taxon>Bacteria</taxon>
        <taxon>Bacillati</taxon>
        <taxon>Bacillota</taxon>
        <taxon>Clostridia</taxon>
        <taxon>Eubacteriales</taxon>
        <taxon>Candidatus Enterenecus</taxon>
    </lineage>
</organism>
<accession>A0A9D1CH80</accession>
<reference evidence="2" key="2">
    <citation type="journal article" date="2021" name="PeerJ">
        <title>Extensive microbial diversity within the chicken gut microbiome revealed by metagenomics and culture.</title>
        <authorList>
            <person name="Gilroy R."/>
            <person name="Ravi A."/>
            <person name="Getino M."/>
            <person name="Pursley I."/>
            <person name="Horton D.L."/>
            <person name="Alikhan N.F."/>
            <person name="Baker D."/>
            <person name="Gharbi K."/>
            <person name="Hall N."/>
            <person name="Watson M."/>
            <person name="Adriaenssens E.M."/>
            <person name="Foster-Nyarko E."/>
            <person name="Jarju S."/>
            <person name="Secka A."/>
            <person name="Antonio M."/>
            <person name="Oren A."/>
            <person name="Chaudhuri R.R."/>
            <person name="La Ragione R."/>
            <person name="Hildebrand F."/>
            <person name="Pallen M.J."/>
        </authorList>
    </citation>
    <scope>NUCLEOTIDE SEQUENCE</scope>
    <source>
        <strain evidence="2">ChiGjej2B2-12916</strain>
    </source>
</reference>
<evidence type="ECO:0000313" key="2">
    <source>
        <dbReference type="EMBL" id="HIQ61297.1"/>
    </source>
</evidence>
<reference evidence="2" key="1">
    <citation type="submission" date="2020-10" db="EMBL/GenBank/DDBJ databases">
        <authorList>
            <person name="Gilroy R."/>
        </authorList>
    </citation>
    <scope>NUCLEOTIDE SEQUENCE</scope>
    <source>
        <strain evidence="2">ChiGjej2B2-12916</strain>
    </source>
</reference>